<protein>
    <recommendedName>
        <fullName evidence="2">UPF0235 protein J8C05_12370</fullName>
    </recommendedName>
</protein>
<dbReference type="InterPro" id="IPR003746">
    <property type="entry name" value="DUF167"/>
</dbReference>
<keyword evidence="4" id="KW-1185">Reference proteome</keyword>
<evidence type="ECO:0000256" key="2">
    <source>
        <dbReference type="HAMAP-Rule" id="MF_00634"/>
    </source>
</evidence>
<reference evidence="3 4" key="1">
    <citation type="submission" date="2021-03" db="EMBL/GenBank/DDBJ databases">
        <title>Genomic and phenotypic characterization of Chloracidobacterium isolates provides evidence for multiple species.</title>
        <authorList>
            <person name="Saini M.K."/>
            <person name="Costas A.M.G."/>
            <person name="Tank M."/>
            <person name="Bryant D.A."/>
        </authorList>
    </citation>
    <scope>NUCLEOTIDE SEQUENCE [LARGE SCALE GENOMIC DNA]</scope>
    <source>
        <strain evidence="3 4">N</strain>
    </source>
</reference>
<organism evidence="3 4">
    <name type="scientific">Chloracidobacterium sp. N</name>
    <dbReference type="NCBI Taxonomy" id="2821540"/>
    <lineage>
        <taxon>Bacteria</taxon>
        <taxon>Pseudomonadati</taxon>
        <taxon>Acidobacteriota</taxon>
        <taxon>Terriglobia</taxon>
        <taxon>Terriglobales</taxon>
        <taxon>Acidobacteriaceae</taxon>
        <taxon>Chloracidobacterium</taxon>
        <taxon>Chloracidobacterium aggregatum</taxon>
    </lineage>
</organism>
<dbReference type="Gene3D" id="3.30.1200.10">
    <property type="entry name" value="YggU-like"/>
    <property type="match status" value="1"/>
</dbReference>
<dbReference type="NCBIfam" id="TIGR00251">
    <property type="entry name" value="DUF167 family protein"/>
    <property type="match status" value="1"/>
</dbReference>
<dbReference type="SMART" id="SM01152">
    <property type="entry name" value="DUF167"/>
    <property type="match status" value="1"/>
</dbReference>
<evidence type="ECO:0000313" key="3">
    <source>
        <dbReference type="EMBL" id="QUV95621.1"/>
    </source>
</evidence>
<dbReference type="HAMAP" id="MF_00634">
    <property type="entry name" value="UPF0235"/>
    <property type="match status" value="1"/>
</dbReference>
<dbReference type="PANTHER" id="PTHR13420">
    <property type="entry name" value="UPF0235 PROTEIN C15ORF40"/>
    <property type="match status" value="1"/>
</dbReference>
<dbReference type="Pfam" id="PF02594">
    <property type="entry name" value="DUF167"/>
    <property type="match status" value="1"/>
</dbReference>
<proteinExistence type="inferred from homology"/>
<evidence type="ECO:0000256" key="1">
    <source>
        <dbReference type="ARBA" id="ARBA00010364"/>
    </source>
</evidence>
<sequence length="88" mass="9713">MILQVTVKPNARQRRLERLSDGTWRAYVMSPPHEGRANAELIALLAEHFHCPKSAITIQHGVTGRHKRIHLDVRGDAPKAGRGGTDSG</sequence>
<dbReference type="PANTHER" id="PTHR13420:SF7">
    <property type="entry name" value="UPF0235 PROTEIN C15ORF40"/>
    <property type="match status" value="1"/>
</dbReference>
<gene>
    <name evidence="3" type="ORF">J8C05_12370</name>
</gene>
<dbReference type="RefSeq" id="WP_211423837.1">
    <property type="nucleotide sequence ID" value="NZ_CP072643.1"/>
</dbReference>
<dbReference type="Proteomes" id="UP000677668">
    <property type="component" value="Chromosome 2"/>
</dbReference>
<dbReference type="EMBL" id="CP072643">
    <property type="protein sequence ID" value="QUV95621.1"/>
    <property type="molecule type" value="Genomic_DNA"/>
</dbReference>
<dbReference type="SUPFAM" id="SSF69786">
    <property type="entry name" value="YggU-like"/>
    <property type="match status" value="1"/>
</dbReference>
<accession>A0ABX8B7R1</accession>
<name>A0ABX8B7R1_9BACT</name>
<evidence type="ECO:0000313" key="4">
    <source>
        <dbReference type="Proteomes" id="UP000677668"/>
    </source>
</evidence>
<comment type="similarity">
    <text evidence="1 2">Belongs to the UPF0235 family.</text>
</comment>
<dbReference type="InterPro" id="IPR036591">
    <property type="entry name" value="YggU-like_sf"/>
</dbReference>